<gene>
    <name evidence="2" type="ORF">ACFPCV_12750</name>
</gene>
<dbReference type="NCBIfam" id="NF038083">
    <property type="entry name" value="CU044_5270_fam"/>
    <property type="match status" value="1"/>
</dbReference>
<organism evidence="2 3">
    <name type="scientific">Actinophytocola glycyrrhizae</name>
    <dbReference type="NCBI Taxonomy" id="2044873"/>
    <lineage>
        <taxon>Bacteria</taxon>
        <taxon>Bacillati</taxon>
        <taxon>Actinomycetota</taxon>
        <taxon>Actinomycetes</taxon>
        <taxon>Pseudonocardiales</taxon>
        <taxon>Pseudonocardiaceae</taxon>
    </lineage>
</organism>
<sequence>MPENDHDNVRDMWSEDELDRALAALRPEEDADDRAFHRTKAELMVTAGGREPVRAPEPGRPGRRRRWAWWVASAGTVAAMVASVLVVQTVQLGDTIPNAAADQLNSAAGKISAVDEPVAPGQYRYIATHAWWMASVDEYAYLAENLLETWVPADEKQDWLWRRDVTGARKWVSGTEAEARAAGFPVDESGWPEGEWRAPCGDWFAVAEGREPCAAEGSWQVPNAEFLAALPRDADTLHDRLRADTAGRGRDPDLEMVVYVADVLRTGRVPADLRAALYRALAKVPTLEITEQVANLDGVAGTAYGISADGSRHDIIVDRETGQFIGERQVTEEGYDNVPAGTVTSYTSVTTAVVPAMGVRPQS</sequence>
<evidence type="ECO:0000256" key="1">
    <source>
        <dbReference type="SAM" id="Phobius"/>
    </source>
</evidence>
<name>A0ABV9RYL0_9PSEU</name>
<keyword evidence="1" id="KW-0812">Transmembrane</keyword>
<dbReference type="RefSeq" id="WP_378056320.1">
    <property type="nucleotide sequence ID" value="NZ_JBHSIS010000006.1"/>
</dbReference>
<reference evidence="3" key="1">
    <citation type="journal article" date="2019" name="Int. J. Syst. Evol. Microbiol.">
        <title>The Global Catalogue of Microorganisms (GCM) 10K type strain sequencing project: providing services to taxonomists for standard genome sequencing and annotation.</title>
        <authorList>
            <consortium name="The Broad Institute Genomics Platform"/>
            <consortium name="The Broad Institute Genome Sequencing Center for Infectious Disease"/>
            <person name="Wu L."/>
            <person name="Ma J."/>
        </authorList>
    </citation>
    <scope>NUCLEOTIDE SEQUENCE [LARGE SCALE GENOMIC DNA]</scope>
    <source>
        <strain evidence="3">ZS-22-S1</strain>
    </source>
</reference>
<keyword evidence="1" id="KW-1133">Transmembrane helix</keyword>
<protein>
    <submittedName>
        <fullName evidence="2">CU044_5270 family protein</fullName>
    </submittedName>
</protein>
<keyword evidence="3" id="KW-1185">Reference proteome</keyword>
<evidence type="ECO:0000313" key="3">
    <source>
        <dbReference type="Proteomes" id="UP001595859"/>
    </source>
</evidence>
<comment type="caution">
    <text evidence="2">The sequence shown here is derived from an EMBL/GenBank/DDBJ whole genome shotgun (WGS) entry which is preliminary data.</text>
</comment>
<dbReference type="InterPro" id="IPR047789">
    <property type="entry name" value="CU044_5270-like"/>
</dbReference>
<dbReference type="EMBL" id="JBHSIS010000006">
    <property type="protein sequence ID" value="MFC4854375.1"/>
    <property type="molecule type" value="Genomic_DNA"/>
</dbReference>
<feature type="transmembrane region" description="Helical" evidence="1">
    <location>
        <begin position="67"/>
        <end position="87"/>
    </location>
</feature>
<proteinExistence type="predicted"/>
<accession>A0ABV9RYL0</accession>
<dbReference type="Proteomes" id="UP001595859">
    <property type="component" value="Unassembled WGS sequence"/>
</dbReference>
<evidence type="ECO:0000313" key="2">
    <source>
        <dbReference type="EMBL" id="MFC4854375.1"/>
    </source>
</evidence>
<keyword evidence="1" id="KW-0472">Membrane</keyword>